<comment type="caution">
    <text evidence="2">The sequence shown here is derived from an EMBL/GenBank/DDBJ whole genome shotgun (WGS) entry which is preliminary data.</text>
</comment>
<reference evidence="2 3" key="1">
    <citation type="submission" date="2018-06" db="EMBL/GenBank/DDBJ databases">
        <title>Genomic Encyclopedia of Type Strains, Phase I: the one thousand microbial genomes (KMG-I) project.</title>
        <authorList>
            <person name="Kyrpides N."/>
        </authorList>
    </citation>
    <scope>NUCLEOTIDE SEQUENCE [LARGE SCALE GENOMIC DNA]</scope>
    <source>
        <strain evidence="2 3">DSM 19573</strain>
    </source>
</reference>
<evidence type="ECO:0000256" key="1">
    <source>
        <dbReference type="SAM" id="Phobius"/>
    </source>
</evidence>
<evidence type="ECO:0000313" key="2">
    <source>
        <dbReference type="EMBL" id="PYG86640.1"/>
    </source>
</evidence>
<keyword evidence="1" id="KW-0472">Membrane</keyword>
<evidence type="ECO:0000313" key="3">
    <source>
        <dbReference type="Proteomes" id="UP000248132"/>
    </source>
</evidence>
<keyword evidence="1" id="KW-1133">Transmembrane helix</keyword>
<proteinExistence type="predicted"/>
<dbReference type="RefSeq" id="WP_110462852.1">
    <property type="nucleotide sequence ID" value="NZ_QKMR01000018.1"/>
</dbReference>
<dbReference type="OrthoDB" id="9998338at2"/>
<organism evidence="2 3">
    <name type="scientific">Ruminiclostridium sufflavum DSM 19573</name>
    <dbReference type="NCBI Taxonomy" id="1121337"/>
    <lineage>
        <taxon>Bacteria</taxon>
        <taxon>Bacillati</taxon>
        <taxon>Bacillota</taxon>
        <taxon>Clostridia</taxon>
        <taxon>Eubacteriales</taxon>
        <taxon>Oscillospiraceae</taxon>
        <taxon>Ruminiclostridium</taxon>
    </lineage>
</organism>
<feature type="transmembrane region" description="Helical" evidence="1">
    <location>
        <begin position="32"/>
        <end position="50"/>
    </location>
</feature>
<sequence length="92" mass="10376">MLEVTLVLCTAIFFLSLFLLVAALLKWKKARLFLGLLIFVFSVIAMILFVNVQRINGNPDSGKEFMQLYFPLLVFAMFMAIGAVSSIRALKK</sequence>
<name>A0A318XHH2_9FIRM</name>
<accession>A0A318XHH2</accession>
<keyword evidence="3" id="KW-1185">Reference proteome</keyword>
<dbReference type="EMBL" id="QKMR01000018">
    <property type="protein sequence ID" value="PYG86640.1"/>
    <property type="molecule type" value="Genomic_DNA"/>
</dbReference>
<keyword evidence="1" id="KW-0812">Transmembrane</keyword>
<dbReference type="Proteomes" id="UP000248132">
    <property type="component" value="Unassembled WGS sequence"/>
</dbReference>
<feature type="transmembrane region" description="Helical" evidence="1">
    <location>
        <begin position="70"/>
        <end position="90"/>
    </location>
</feature>
<protein>
    <submittedName>
        <fullName evidence="2">Uncharacterized protein</fullName>
    </submittedName>
</protein>
<dbReference type="AlphaFoldDB" id="A0A318XHH2"/>
<gene>
    <name evidence="2" type="ORF">LY28_02859</name>
</gene>
<feature type="transmembrane region" description="Helical" evidence="1">
    <location>
        <begin position="6"/>
        <end position="25"/>
    </location>
</feature>